<feature type="domain" description="Glycoside hydrolase 123-like N-terminal" evidence="1">
    <location>
        <begin position="41"/>
        <end position="1004"/>
    </location>
</feature>
<evidence type="ECO:0000313" key="3">
    <source>
        <dbReference type="Proteomes" id="UP000537718"/>
    </source>
</evidence>
<dbReference type="Proteomes" id="UP000537718">
    <property type="component" value="Unassembled WGS sequence"/>
</dbReference>
<dbReference type="AlphaFoldDB" id="A0A7W8YVL5"/>
<proteinExistence type="predicted"/>
<comment type="caution">
    <text evidence="2">The sequence shown here is derived from an EMBL/GenBank/DDBJ whole genome shotgun (WGS) entry which is preliminary data.</text>
</comment>
<dbReference type="SUPFAM" id="SSF51445">
    <property type="entry name" value="(Trans)glycosidases"/>
    <property type="match status" value="1"/>
</dbReference>
<dbReference type="InterPro" id="IPR017853">
    <property type="entry name" value="GH"/>
</dbReference>
<dbReference type="Gene3D" id="3.20.20.80">
    <property type="entry name" value="Glycosidases"/>
    <property type="match status" value="1"/>
</dbReference>
<dbReference type="EMBL" id="JACHCF010000008">
    <property type="protein sequence ID" value="MBB5622453.1"/>
    <property type="molecule type" value="Genomic_DNA"/>
</dbReference>
<sequence length="1004" mass="112870">MSRLIQIKFLSKAILGVALLLSINCTVTQAQQLKYLTGNSSWNPDSLGNHRAVVTVFAAGAVAKTVIDWRRKDDPATKEIIVVDARSNQRILNVKTENLTRETGTIYFEPVSGAGKYYIYYLPFHVQPGSNYPTAVYKKPADRAALAWKNKISGKTIATKVDYLESYNQLNSFYPMEVIATAKEAASLIAKNKNQPYLIFPEDRLHPVKMEKDLPQRWVLKGTTQTFTDTAARGENFSFQLGLYAFSKDLQKVTLKFTDLKSTDGAVIPAALLSCLNTDGINWDNKVLKKQVDVHKGEIQSLWCLLDIPEDAKPATYNGTVTVMAEGTIAVPIQLKIVVSPKKAINGGVNEPWKQTRLTWLNSSLGQKNELIKPYTALKIDGNTISLLGRKVILGNDGMPAQIQSFFTEEMTAIDQQPRPLLAAPFALIAEETDGSVLQWKTGKPEIKQTAPGQVEWTALNTAPKLKMEVKASLEFDGFINYTIKLTALKELKLKDIRMVIPFQKQVAEYMMGLNLKGGKIPADYQWKWDVAHKNQDGAWIGAVNAGLRFSLKDEHYTRPLNTNFYLDKPLLLPGSWGNQDKGGIDIKQNTSNTAVTNYSGAREMKAGDTLYYNFNLMITPFHTLQTEDQWATRYYHKYNNVDTIKATGATVINIHHGTAINPYINYPFIAHEEMKSYIDSAHHLGLKVKIYNTVREVSNSAYELAPLRSLGHEVFSKGKGGGYAWLQEHLNADYIAAWYVPEVKDAAIINSGMSRWHNYYVEGMSWLVQNVGIDGIYLDDVAYDRTTMKRIKRVLTQNGHPGIIDLHSANQYNKRDGFNNSANLYMDHFPYLNRLWFGENFDYENNTPDFYLTEISGIPFGLMGEMLEGGGNPWRGMVYGMTNRMPWSANADPRPIWKVWDSFGLQNSRMIGYWVKNNPVKTTATDVLATVYLKDKKALIAIASWAKEDTKVKLQLNWKALGIDPKKVTLKAPAIRNFQQAGTFAVNDEIPVKKGEGLLLILE</sequence>
<protein>
    <recommendedName>
        <fullName evidence="1">Glycoside hydrolase 123-like N-terminal domain-containing protein</fullName>
    </recommendedName>
</protein>
<dbReference type="InterPro" id="IPR045711">
    <property type="entry name" value="GH123-like_N"/>
</dbReference>
<accession>A0A7W8YVL5</accession>
<reference evidence="2 3" key="1">
    <citation type="submission" date="2020-08" db="EMBL/GenBank/DDBJ databases">
        <title>Genomic Encyclopedia of Type Strains, Phase IV (KMG-V): Genome sequencing to study the core and pangenomes of soil and plant-associated prokaryotes.</title>
        <authorList>
            <person name="Whitman W."/>
        </authorList>
    </citation>
    <scope>NUCLEOTIDE SEQUENCE [LARGE SCALE GENOMIC DNA]</scope>
    <source>
        <strain evidence="2 3">MP7CTX6</strain>
    </source>
</reference>
<dbReference type="Pfam" id="PF19543">
    <property type="entry name" value="GH123_N"/>
    <property type="match status" value="1"/>
</dbReference>
<gene>
    <name evidence="2" type="ORF">HDE69_003528</name>
</gene>
<evidence type="ECO:0000259" key="1">
    <source>
        <dbReference type="Pfam" id="PF19543"/>
    </source>
</evidence>
<organism evidence="2 3">
    <name type="scientific">Pedobacter cryoconitis</name>
    <dbReference type="NCBI Taxonomy" id="188932"/>
    <lineage>
        <taxon>Bacteria</taxon>
        <taxon>Pseudomonadati</taxon>
        <taxon>Bacteroidota</taxon>
        <taxon>Sphingobacteriia</taxon>
        <taxon>Sphingobacteriales</taxon>
        <taxon>Sphingobacteriaceae</taxon>
        <taxon>Pedobacter</taxon>
    </lineage>
</organism>
<dbReference type="RefSeq" id="WP_221270702.1">
    <property type="nucleotide sequence ID" value="NZ_JACHCF010000008.1"/>
</dbReference>
<name>A0A7W8YVL5_9SPHI</name>
<evidence type="ECO:0000313" key="2">
    <source>
        <dbReference type="EMBL" id="MBB5622453.1"/>
    </source>
</evidence>